<organism evidence="1 2">
    <name type="scientific">Mesocestoides corti</name>
    <name type="common">Flatworm</name>
    <dbReference type="NCBI Taxonomy" id="53468"/>
    <lineage>
        <taxon>Eukaryota</taxon>
        <taxon>Metazoa</taxon>
        <taxon>Spiralia</taxon>
        <taxon>Lophotrochozoa</taxon>
        <taxon>Platyhelminthes</taxon>
        <taxon>Cestoda</taxon>
        <taxon>Eucestoda</taxon>
        <taxon>Cyclophyllidea</taxon>
        <taxon>Mesocestoididae</taxon>
        <taxon>Mesocestoides</taxon>
    </lineage>
</organism>
<dbReference type="Proteomes" id="UP000267029">
    <property type="component" value="Unassembled WGS sequence"/>
</dbReference>
<sequence length="223" mass="23074">MCEKLHRGEGGGWVAETPKSQLWDSSVYLEKTRTADLRNTSDVRPLSGDGTEQQWLQYLNNRTDLFSEKSPQNGRHFDRAGVRLGLPRRCFFLERTGTNALAQTHEAHAFSFMLSMWQETCVDAFLAVTDRALQTLTSETWVNSGCTGAAAAPATGVDAAAAGADALANAAAANSASAATPGTGVDGPATDVDAAAAGADALANAAAASASAATPETGVDDPA</sequence>
<name>A0A0R3U2B4_MESCO</name>
<evidence type="ECO:0000313" key="1">
    <source>
        <dbReference type="EMBL" id="VDD74581.1"/>
    </source>
</evidence>
<dbReference type="EMBL" id="UXSR01000053">
    <property type="protein sequence ID" value="VDD74581.1"/>
    <property type="molecule type" value="Genomic_DNA"/>
</dbReference>
<protein>
    <submittedName>
        <fullName evidence="1">Uncharacterized protein</fullName>
    </submittedName>
</protein>
<dbReference type="AlphaFoldDB" id="A0A0R3U2B4"/>
<accession>A0A0R3U2B4</accession>
<gene>
    <name evidence="1" type="ORF">MCOS_LOCUS584</name>
</gene>
<keyword evidence="2" id="KW-1185">Reference proteome</keyword>
<reference evidence="1 2" key="1">
    <citation type="submission" date="2018-10" db="EMBL/GenBank/DDBJ databases">
        <authorList>
            <consortium name="Pathogen Informatics"/>
        </authorList>
    </citation>
    <scope>NUCLEOTIDE SEQUENCE [LARGE SCALE GENOMIC DNA]</scope>
</reference>
<proteinExistence type="predicted"/>
<evidence type="ECO:0000313" key="2">
    <source>
        <dbReference type="Proteomes" id="UP000267029"/>
    </source>
</evidence>